<evidence type="ECO:0000313" key="3">
    <source>
        <dbReference type="EMBL" id="EGG03933.1"/>
    </source>
</evidence>
<evidence type="ECO:0000256" key="1">
    <source>
        <dbReference type="ARBA" id="ARBA00022679"/>
    </source>
</evidence>
<gene>
    <name evidence="3" type="ORF">MELLADRAFT_89749</name>
</gene>
<name>F4RUH0_MELLP</name>
<dbReference type="Proteomes" id="UP000001072">
    <property type="component" value="Unassembled WGS sequence"/>
</dbReference>
<protein>
    <recommendedName>
        <fullName evidence="5">CDP-alcohol phosphatidyltransferase family protein</fullName>
    </recommendedName>
</protein>
<dbReference type="InterPro" id="IPR048254">
    <property type="entry name" value="CDP_ALCOHOL_P_TRANSF_CS"/>
</dbReference>
<evidence type="ECO:0008006" key="5">
    <source>
        <dbReference type="Google" id="ProtNLM"/>
    </source>
</evidence>
<dbReference type="InterPro" id="IPR000462">
    <property type="entry name" value="CDP-OH_P_trans"/>
</dbReference>
<dbReference type="STRING" id="747676.F4RUH0"/>
<dbReference type="PROSITE" id="PS00379">
    <property type="entry name" value="CDP_ALCOHOL_P_TRANSF"/>
    <property type="match status" value="1"/>
</dbReference>
<dbReference type="GO" id="GO:0008654">
    <property type="term" value="P:phospholipid biosynthetic process"/>
    <property type="evidence" value="ECO:0007669"/>
    <property type="project" value="InterPro"/>
</dbReference>
<dbReference type="VEuPathDB" id="FungiDB:MELLADRAFT_89749"/>
<dbReference type="InParanoid" id="F4RUH0"/>
<dbReference type="eggNOG" id="KOG3240">
    <property type="taxonomic scope" value="Eukaryota"/>
</dbReference>
<dbReference type="Pfam" id="PF01066">
    <property type="entry name" value="CDP-OH_P_transf"/>
    <property type="match status" value="1"/>
</dbReference>
<dbReference type="GO" id="GO:0016780">
    <property type="term" value="F:phosphotransferase activity, for other substituted phosphate groups"/>
    <property type="evidence" value="ECO:0007669"/>
    <property type="project" value="InterPro"/>
</dbReference>
<organism evidence="4">
    <name type="scientific">Melampsora larici-populina (strain 98AG31 / pathotype 3-4-7)</name>
    <name type="common">Poplar leaf rust fungus</name>
    <dbReference type="NCBI Taxonomy" id="747676"/>
    <lineage>
        <taxon>Eukaryota</taxon>
        <taxon>Fungi</taxon>
        <taxon>Dikarya</taxon>
        <taxon>Basidiomycota</taxon>
        <taxon>Pucciniomycotina</taxon>
        <taxon>Pucciniomycetes</taxon>
        <taxon>Pucciniales</taxon>
        <taxon>Melampsoraceae</taxon>
        <taxon>Melampsora</taxon>
    </lineage>
</organism>
<evidence type="ECO:0000256" key="2">
    <source>
        <dbReference type="RuleBase" id="RU003750"/>
    </source>
</evidence>
<dbReference type="OrthoDB" id="10251079at2759"/>
<evidence type="ECO:0000313" key="4">
    <source>
        <dbReference type="Proteomes" id="UP000001072"/>
    </source>
</evidence>
<keyword evidence="1 2" id="KW-0808">Transferase</keyword>
<dbReference type="Gene3D" id="1.20.120.1760">
    <property type="match status" value="1"/>
</dbReference>
<dbReference type="GO" id="GO:0016020">
    <property type="term" value="C:membrane"/>
    <property type="evidence" value="ECO:0007669"/>
    <property type="project" value="InterPro"/>
</dbReference>
<reference evidence="4" key="1">
    <citation type="journal article" date="2011" name="Proc. Natl. Acad. Sci. U.S.A.">
        <title>Obligate biotrophy features unraveled by the genomic analysis of rust fungi.</title>
        <authorList>
            <person name="Duplessis S."/>
            <person name="Cuomo C.A."/>
            <person name="Lin Y.-C."/>
            <person name="Aerts A."/>
            <person name="Tisserant E."/>
            <person name="Veneault-Fourrey C."/>
            <person name="Joly D.L."/>
            <person name="Hacquard S."/>
            <person name="Amselem J."/>
            <person name="Cantarel B.L."/>
            <person name="Chiu R."/>
            <person name="Coutinho P.M."/>
            <person name="Feau N."/>
            <person name="Field M."/>
            <person name="Frey P."/>
            <person name="Gelhaye E."/>
            <person name="Goldberg J."/>
            <person name="Grabherr M.G."/>
            <person name="Kodira C.D."/>
            <person name="Kohler A."/>
            <person name="Kuees U."/>
            <person name="Lindquist E.A."/>
            <person name="Lucas S.M."/>
            <person name="Mago R."/>
            <person name="Mauceli E."/>
            <person name="Morin E."/>
            <person name="Murat C."/>
            <person name="Pangilinan J.L."/>
            <person name="Park R."/>
            <person name="Pearson M."/>
            <person name="Quesneville H."/>
            <person name="Rouhier N."/>
            <person name="Sakthikumar S."/>
            <person name="Salamov A.A."/>
            <person name="Schmutz J."/>
            <person name="Selles B."/>
            <person name="Shapiro H."/>
            <person name="Tanguay P."/>
            <person name="Tuskan G.A."/>
            <person name="Henrissat B."/>
            <person name="Van de Peer Y."/>
            <person name="Rouze P."/>
            <person name="Ellis J.G."/>
            <person name="Dodds P.N."/>
            <person name="Schein J.E."/>
            <person name="Zhong S."/>
            <person name="Hamelin R.C."/>
            <person name="Grigoriev I.V."/>
            <person name="Szabo L.J."/>
            <person name="Martin F."/>
        </authorList>
    </citation>
    <scope>NUCLEOTIDE SEQUENCE [LARGE SCALE GENOMIC DNA]</scope>
    <source>
        <strain evidence="4">98AG31 / pathotype 3-4-7</strain>
    </source>
</reference>
<dbReference type="GeneID" id="18935311"/>
<dbReference type="RefSeq" id="XP_007412726.1">
    <property type="nucleotide sequence ID" value="XM_007412664.1"/>
</dbReference>
<dbReference type="AlphaFoldDB" id="F4RUH0"/>
<sequence length="54" mass="5989">MSYHPKYCTIAYLISQLLDAVDGQAARALGQPRRYGGVLDMVPDRLVFVGTVVY</sequence>
<dbReference type="InterPro" id="IPR043130">
    <property type="entry name" value="CDP-OH_PTrfase_TM_dom"/>
</dbReference>
<proteinExistence type="inferred from homology"/>
<dbReference type="HOGENOM" id="CLU_3050822_0_0_1"/>
<comment type="similarity">
    <text evidence="2">Belongs to the CDP-alcohol phosphatidyltransferase class-I family.</text>
</comment>
<dbReference type="EMBL" id="GL883121">
    <property type="protein sequence ID" value="EGG03933.1"/>
    <property type="molecule type" value="Genomic_DNA"/>
</dbReference>
<accession>F4RUH0</accession>
<dbReference type="KEGG" id="mlr:MELLADRAFT_89749"/>
<keyword evidence="4" id="KW-1185">Reference proteome</keyword>